<evidence type="ECO:0000256" key="2">
    <source>
        <dbReference type="ARBA" id="ARBA00022448"/>
    </source>
</evidence>
<evidence type="ECO:0000256" key="8">
    <source>
        <dbReference type="ARBA" id="ARBA00023136"/>
    </source>
</evidence>
<name>A0A915BA59_PARUN</name>
<evidence type="ECO:0000313" key="13">
    <source>
        <dbReference type="Proteomes" id="UP000887569"/>
    </source>
</evidence>
<proteinExistence type="inferred from homology"/>
<evidence type="ECO:0000256" key="4">
    <source>
        <dbReference type="ARBA" id="ARBA00022824"/>
    </source>
</evidence>
<evidence type="ECO:0000313" key="14">
    <source>
        <dbReference type="WBParaSite" id="PgR030_g036_t01"/>
    </source>
</evidence>
<evidence type="ECO:0000256" key="1">
    <source>
        <dbReference type="ARBA" id="ARBA00004163"/>
    </source>
</evidence>
<evidence type="ECO:0000256" key="7">
    <source>
        <dbReference type="ARBA" id="ARBA00023054"/>
    </source>
</evidence>
<dbReference type="WBParaSite" id="PgR030_g036_t01">
    <property type="protein sequence ID" value="PgR030_g036_t01"/>
    <property type="gene ID" value="PgR030_g036"/>
</dbReference>
<comment type="similarity">
    <text evidence="9">Belongs to the SEC20 family.</text>
</comment>
<dbReference type="PANTHER" id="PTHR12825">
    <property type="entry name" value="BNIP1-RELATED"/>
    <property type="match status" value="1"/>
</dbReference>
<evidence type="ECO:0000256" key="11">
    <source>
        <dbReference type="SAM" id="Phobius"/>
    </source>
</evidence>
<feature type="domain" description="Sec20 C-terminal" evidence="12">
    <location>
        <begin position="149"/>
        <end position="234"/>
    </location>
</feature>
<dbReference type="GO" id="GO:0006890">
    <property type="term" value="P:retrograde vesicle-mediated transport, Golgi to endoplasmic reticulum"/>
    <property type="evidence" value="ECO:0007669"/>
    <property type="project" value="InterPro"/>
</dbReference>
<comment type="subcellular location">
    <subcellularLocation>
        <location evidence="1">Endoplasmic reticulum membrane</location>
        <topology evidence="1">Single-pass type IV membrane protein</topology>
    </subcellularLocation>
</comment>
<keyword evidence="4" id="KW-0256">Endoplasmic reticulum</keyword>
<keyword evidence="7 10" id="KW-0175">Coiled coil</keyword>
<dbReference type="AlphaFoldDB" id="A0A915BA59"/>
<evidence type="ECO:0000259" key="12">
    <source>
        <dbReference type="Pfam" id="PF03908"/>
    </source>
</evidence>
<protein>
    <submittedName>
        <fullName evidence="14">Vesicle transport protein SEC20</fullName>
    </submittedName>
</protein>
<organism evidence="13 14">
    <name type="scientific">Parascaris univalens</name>
    <name type="common">Nematode worm</name>
    <dbReference type="NCBI Taxonomy" id="6257"/>
    <lineage>
        <taxon>Eukaryota</taxon>
        <taxon>Metazoa</taxon>
        <taxon>Ecdysozoa</taxon>
        <taxon>Nematoda</taxon>
        <taxon>Chromadorea</taxon>
        <taxon>Rhabditida</taxon>
        <taxon>Spirurina</taxon>
        <taxon>Ascaridomorpha</taxon>
        <taxon>Ascaridoidea</taxon>
        <taxon>Ascarididae</taxon>
        <taxon>Parascaris</taxon>
    </lineage>
</organism>
<reference evidence="14" key="1">
    <citation type="submission" date="2022-11" db="UniProtKB">
        <authorList>
            <consortium name="WormBaseParasite"/>
        </authorList>
    </citation>
    <scope>IDENTIFICATION</scope>
</reference>
<keyword evidence="6 11" id="KW-1133">Transmembrane helix</keyword>
<keyword evidence="2" id="KW-0813">Transport</keyword>
<evidence type="ECO:0000256" key="5">
    <source>
        <dbReference type="ARBA" id="ARBA00022892"/>
    </source>
</evidence>
<dbReference type="GO" id="GO:0031201">
    <property type="term" value="C:SNARE complex"/>
    <property type="evidence" value="ECO:0007669"/>
    <property type="project" value="TreeGrafter"/>
</dbReference>
<evidence type="ECO:0000256" key="9">
    <source>
        <dbReference type="ARBA" id="ARBA00037934"/>
    </source>
</evidence>
<keyword evidence="13" id="KW-1185">Reference proteome</keyword>
<accession>A0A915BA59</accession>
<evidence type="ECO:0000256" key="3">
    <source>
        <dbReference type="ARBA" id="ARBA00022692"/>
    </source>
</evidence>
<feature type="transmembrane region" description="Helical" evidence="11">
    <location>
        <begin position="213"/>
        <end position="230"/>
    </location>
</feature>
<keyword evidence="5" id="KW-0931">ER-Golgi transport</keyword>
<evidence type="ECO:0000256" key="6">
    <source>
        <dbReference type="ARBA" id="ARBA00022989"/>
    </source>
</evidence>
<dbReference type="Pfam" id="PF03908">
    <property type="entry name" value="Sec20"/>
    <property type="match status" value="1"/>
</dbReference>
<keyword evidence="3 11" id="KW-0812">Transmembrane</keyword>
<feature type="coiled-coil region" evidence="10">
    <location>
        <begin position="82"/>
        <end position="144"/>
    </location>
</feature>
<dbReference type="InterPro" id="IPR005606">
    <property type="entry name" value="Sec20"/>
</dbReference>
<sequence>MMELKKGELIQLQLSQQEILKRDIAIKNQIECIKHLEKSSQKEIGDMCGQLKKEIVELAAHIDTLQCLANKVKSVKQREELLAHVKEHRTELQRNRQSLRQAVLTQMKYIEEYSRDHLFRRGDIDNEEMELRNRMKRSEDLKNEFVKTTGSLSSLVSRMSDQLKLSEESTSTLIHSSALLRETEGEFASMGSHIQSGGKLISKYGRRECTDKILIALALLLYFLVIFYILRKRVFSIIY</sequence>
<dbReference type="InterPro" id="IPR056173">
    <property type="entry name" value="Sec20_C"/>
</dbReference>
<dbReference type="GO" id="GO:0005484">
    <property type="term" value="F:SNAP receptor activity"/>
    <property type="evidence" value="ECO:0007669"/>
    <property type="project" value="InterPro"/>
</dbReference>
<evidence type="ECO:0000256" key="10">
    <source>
        <dbReference type="SAM" id="Coils"/>
    </source>
</evidence>
<dbReference type="Proteomes" id="UP000887569">
    <property type="component" value="Unplaced"/>
</dbReference>
<dbReference type="GO" id="GO:0005789">
    <property type="term" value="C:endoplasmic reticulum membrane"/>
    <property type="evidence" value="ECO:0007669"/>
    <property type="project" value="UniProtKB-SubCell"/>
</dbReference>
<keyword evidence="8 11" id="KW-0472">Membrane</keyword>
<dbReference type="PANTHER" id="PTHR12825:SF0">
    <property type="entry name" value="VESICLE TRANSPORT PROTEIN SEC20"/>
    <property type="match status" value="1"/>
</dbReference>